<dbReference type="PANTHER" id="PTHR31044">
    <property type="entry name" value="BETA-1,3 GLUCANASE"/>
    <property type="match status" value="1"/>
</dbReference>
<dbReference type="FunFam" id="1.20.58.1040:FF:000007">
    <property type="entry name" value="PLASMODESMATA CALLOSE-BINDING PROTEIN 2"/>
    <property type="match status" value="1"/>
</dbReference>
<organism evidence="4 5">
    <name type="scientific">Sorghum bicolor</name>
    <name type="common">Sorghum</name>
    <name type="synonym">Sorghum vulgare</name>
    <dbReference type="NCBI Taxonomy" id="4558"/>
    <lineage>
        <taxon>Eukaryota</taxon>
        <taxon>Viridiplantae</taxon>
        <taxon>Streptophyta</taxon>
        <taxon>Embryophyta</taxon>
        <taxon>Tracheophyta</taxon>
        <taxon>Spermatophyta</taxon>
        <taxon>Magnoliopsida</taxon>
        <taxon>Liliopsida</taxon>
        <taxon>Poales</taxon>
        <taxon>Poaceae</taxon>
        <taxon>PACMAD clade</taxon>
        <taxon>Panicoideae</taxon>
        <taxon>Andropogonodae</taxon>
        <taxon>Andropogoneae</taxon>
        <taxon>Sorghinae</taxon>
        <taxon>Sorghum</taxon>
    </lineage>
</organism>
<proteinExistence type="predicted"/>
<dbReference type="KEGG" id="sbi:8064738"/>
<keyword evidence="1 2" id="KW-0732">Signal</keyword>
<sequence length="247" mass="24840">MALRPVHGLASLLVLLSCHCHGGRSEQGAEVPRLEHDVTSPLATVPVVNPTATPVAMPTATPTPSLATGGGGSWCVASPSASATALQVALDYACGQGGADCSPIQQGGSCFSPDTVRDHASYAFNSYYQKNPVQTSCDFAGTAVLTTTNPSTSTCQYPATSTGGSVLNTSTPLTPTYGSPPGYGSSPPAGYGNSPPLYGNMSPPNYGDNISAAVRALQPGRRTTTAAVSLATTCLLTAALSLTTVSG</sequence>
<dbReference type="Pfam" id="PF07983">
    <property type="entry name" value="X8"/>
    <property type="match status" value="1"/>
</dbReference>
<feature type="chain" id="PRO_5038116356" description="X8 domain-containing protein" evidence="2">
    <location>
        <begin position="26"/>
        <end position="247"/>
    </location>
</feature>
<dbReference type="SMART" id="SM00768">
    <property type="entry name" value="X8"/>
    <property type="match status" value="1"/>
</dbReference>
<feature type="signal peptide" evidence="2">
    <location>
        <begin position="1"/>
        <end position="25"/>
    </location>
</feature>
<evidence type="ECO:0000259" key="3">
    <source>
        <dbReference type="SMART" id="SM00768"/>
    </source>
</evidence>
<feature type="domain" description="X8" evidence="3">
    <location>
        <begin position="73"/>
        <end position="157"/>
    </location>
</feature>
<dbReference type="Proteomes" id="UP000807115">
    <property type="component" value="Chromosome 9"/>
</dbReference>
<dbReference type="EMBL" id="CM027688">
    <property type="protein sequence ID" value="KAG0519401.1"/>
    <property type="molecule type" value="Genomic_DNA"/>
</dbReference>
<dbReference type="Gramene" id="EES20007">
    <property type="protein sequence ID" value="EES20007"/>
    <property type="gene ID" value="SORBI_3009G246100"/>
</dbReference>
<dbReference type="Gene3D" id="1.20.58.1040">
    <property type="match status" value="1"/>
</dbReference>
<dbReference type="InterPro" id="IPR044788">
    <property type="entry name" value="X8_dom_prot"/>
</dbReference>
<dbReference type="AlphaFoldDB" id="A0A921U6A9"/>
<comment type="caution">
    <text evidence="4">The sequence shown here is derived from an EMBL/GenBank/DDBJ whole genome shotgun (WGS) entry which is preliminary data.</text>
</comment>
<dbReference type="PANTHER" id="PTHR31044:SF85">
    <property type="entry name" value="OS05G0581900 PROTEIN"/>
    <property type="match status" value="1"/>
</dbReference>
<dbReference type="InterPro" id="IPR012946">
    <property type="entry name" value="X8"/>
</dbReference>
<dbReference type="OMA" id="FCHARGS"/>
<evidence type="ECO:0000256" key="1">
    <source>
        <dbReference type="ARBA" id="ARBA00022729"/>
    </source>
</evidence>
<name>A0A921U6A9_SORBI</name>
<dbReference type="OrthoDB" id="1073427at2759"/>
<gene>
    <name evidence="4" type="ORF">BDA96_09G261100</name>
</gene>
<evidence type="ECO:0000256" key="2">
    <source>
        <dbReference type="SAM" id="SignalP"/>
    </source>
</evidence>
<protein>
    <recommendedName>
        <fullName evidence="3">X8 domain-containing protein</fullName>
    </recommendedName>
</protein>
<accession>A0A921U6A9</accession>
<evidence type="ECO:0000313" key="4">
    <source>
        <dbReference type="EMBL" id="KAG0519401.1"/>
    </source>
</evidence>
<reference evidence="4" key="1">
    <citation type="journal article" date="2019" name="BMC Genomics">
        <title>A new reference genome for Sorghum bicolor reveals high levels of sequence similarity between sweet and grain genotypes: implications for the genetics of sugar metabolism.</title>
        <authorList>
            <person name="Cooper E.A."/>
            <person name="Brenton Z.W."/>
            <person name="Flinn B.S."/>
            <person name="Jenkins J."/>
            <person name="Shu S."/>
            <person name="Flowers D."/>
            <person name="Luo F."/>
            <person name="Wang Y."/>
            <person name="Xia P."/>
            <person name="Barry K."/>
            <person name="Daum C."/>
            <person name="Lipzen A."/>
            <person name="Yoshinaga Y."/>
            <person name="Schmutz J."/>
            <person name="Saski C."/>
            <person name="Vermerris W."/>
            <person name="Kresovich S."/>
        </authorList>
    </citation>
    <scope>NUCLEOTIDE SEQUENCE</scope>
</reference>
<evidence type="ECO:0000313" key="5">
    <source>
        <dbReference type="Proteomes" id="UP000807115"/>
    </source>
</evidence>
<reference evidence="4" key="2">
    <citation type="submission" date="2020-10" db="EMBL/GenBank/DDBJ databases">
        <authorList>
            <person name="Cooper E.A."/>
            <person name="Brenton Z.W."/>
            <person name="Flinn B.S."/>
            <person name="Jenkins J."/>
            <person name="Shu S."/>
            <person name="Flowers D."/>
            <person name="Luo F."/>
            <person name="Wang Y."/>
            <person name="Xia P."/>
            <person name="Barry K."/>
            <person name="Daum C."/>
            <person name="Lipzen A."/>
            <person name="Yoshinaga Y."/>
            <person name="Schmutz J."/>
            <person name="Saski C."/>
            <person name="Vermerris W."/>
            <person name="Kresovich S."/>
        </authorList>
    </citation>
    <scope>NUCLEOTIDE SEQUENCE</scope>
</reference>
<dbReference type="GO" id="GO:0009506">
    <property type="term" value="C:plasmodesma"/>
    <property type="evidence" value="ECO:0007669"/>
    <property type="project" value="UniProtKB-ARBA"/>
</dbReference>
<dbReference type="PROSITE" id="PS51257">
    <property type="entry name" value="PROKAR_LIPOPROTEIN"/>
    <property type="match status" value="1"/>
</dbReference>